<evidence type="ECO:0000256" key="1">
    <source>
        <dbReference type="SAM" id="Coils"/>
    </source>
</evidence>
<dbReference type="Pfam" id="PF00672">
    <property type="entry name" value="HAMP"/>
    <property type="match status" value="1"/>
</dbReference>
<dbReference type="PROSITE" id="PS50112">
    <property type="entry name" value="PAS"/>
    <property type="match status" value="1"/>
</dbReference>
<evidence type="ECO:0000259" key="3">
    <source>
        <dbReference type="PROSITE" id="PS50112"/>
    </source>
</evidence>
<keyword evidence="2" id="KW-0472">Membrane</keyword>
<accession>A0AA49GIT2</accession>
<keyword evidence="2" id="KW-1133">Transmembrane helix</keyword>
<dbReference type="PANTHER" id="PTHR24422:SF10">
    <property type="entry name" value="CHEMOTAXIS PROTEIN METHYLTRANSFERASE 2"/>
    <property type="match status" value="1"/>
</dbReference>
<dbReference type="EMBL" id="CP120682">
    <property type="protein sequence ID" value="WKN34446.1"/>
    <property type="molecule type" value="Genomic_DNA"/>
</dbReference>
<proteinExistence type="predicted"/>
<dbReference type="PANTHER" id="PTHR24422">
    <property type="entry name" value="CHEMOTAXIS PROTEIN METHYLTRANSFERASE"/>
    <property type="match status" value="1"/>
</dbReference>
<protein>
    <submittedName>
        <fullName evidence="6">PAS domain S-box protein</fullName>
    </submittedName>
</protein>
<dbReference type="SUPFAM" id="SSF158472">
    <property type="entry name" value="HAMP domain-like"/>
    <property type="match status" value="1"/>
</dbReference>
<dbReference type="PROSITE" id="PS50885">
    <property type="entry name" value="HAMP"/>
    <property type="match status" value="1"/>
</dbReference>
<dbReference type="InterPro" id="IPR035965">
    <property type="entry name" value="PAS-like_dom_sf"/>
</dbReference>
<feature type="domain" description="PAC" evidence="4">
    <location>
        <begin position="746"/>
        <end position="798"/>
    </location>
</feature>
<dbReference type="InterPro" id="IPR003660">
    <property type="entry name" value="HAMP_dom"/>
</dbReference>
<dbReference type="Gene3D" id="6.10.340.10">
    <property type="match status" value="1"/>
</dbReference>
<dbReference type="InterPro" id="IPR000700">
    <property type="entry name" value="PAS-assoc_C"/>
</dbReference>
<dbReference type="AlphaFoldDB" id="A0AA49GIT2"/>
<dbReference type="Gene3D" id="3.30.450.40">
    <property type="match status" value="1"/>
</dbReference>
<feature type="domain" description="PAC" evidence="4">
    <location>
        <begin position="588"/>
        <end position="640"/>
    </location>
</feature>
<keyword evidence="2" id="KW-0812">Transmembrane</keyword>
<evidence type="ECO:0000256" key="2">
    <source>
        <dbReference type="SAM" id="Phobius"/>
    </source>
</evidence>
<dbReference type="InterPro" id="IPR013656">
    <property type="entry name" value="PAS_4"/>
</dbReference>
<dbReference type="InterPro" id="IPR003018">
    <property type="entry name" value="GAF"/>
</dbReference>
<dbReference type="Gene3D" id="3.30.450.20">
    <property type="entry name" value="PAS domain"/>
    <property type="match status" value="3"/>
</dbReference>
<dbReference type="SMART" id="SM00304">
    <property type="entry name" value="HAMP"/>
    <property type="match status" value="1"/>
</dbReference>
<evidence type="ECO:0000259" key="4">
    <source>
        <dbReference type="PROSITE" id="PS50113"/>
    </source>
</evidence>
<reference evidence="6" key="1">
    <citation type="journal article" date="2023" name="Comput. Struct. Biotechnol. J.">
        <title>Discovery of a novel marine Bacteroidetes with a rich repertoire of carbohydrate-active enzymes.</title>
        <authorList>
            <person name="Chen B."/>
            <person name="Liu G."/>
            <person name="Chen Q."/>
            <person name="Wang H."/>
            <person name="Liu L."/>
            <person name="Tang K."/>
        </authorList>
    </citation>
    <scope>NUCLEOTIDE SEQUENCE</scope>
    <source>
        <strain evidence="6">TK19036</strain>
    </source>
</reference>
<dbReference type="CDD" id="cd00130">
    <property type="entry name" value="PAS"/>
    <property type="match status" value="2"/>
</dbReference>
<dbReference type="SMART" id="SM00065">
    <property type="entry name" value="GAF"/>
    <property type="match status" value="1"/>
</dbReference>
<organism evidence="6">
    <name type="scientific">Roseihalotalea indica</name>
    <dbReference type="NCBI Taxonomy" id="2867963"/>
    <lineage>
        <taxon>Bacteria</taxon>
        <taxon>Pseudomonadati</taxon>
        <taxon>Bacteroidota</taxon>
        <taxon>Cytophagia</taxon>
        <taxon>Cytophagales</taxon>
        <taxon>Catalimonadaceae</taxon>
        <taxon>Roseihalotalea</taxon>
    </lineage>
</organism>
<feature type="transmembrane region" description="Helical" evidence="2">
    <location>
        <begin position="189"/>
        <end position="209"/>
    </location>
</feature>
<dbReference type="Pfam" id="PF08448">
    <property type="entry name" value="PAS_4"/>
    <property type="match status" value="1"/>
</dbReference>
<feature type="coiled-coil region" evidence="1">
    <location>
        <begin position="470"/>
        <end position="518"/>
    </location>
</feature>
<keyword evidence="1" id="KW-0175">Coiled coil</keyword>
<dbReference type="CDD" id="cd06225">
    <property type="entry name" value="HAMP"/>
    <property type="match status" value="1"/>
</dbReference>
<dbReference type="GO" id="GO:0016020">
    <property type="term" value="C:membrane"/>
    <property type="evidence" value="ECO:0007669"/>
    <property type="project" value="InterPro"/>
</dbReference>
<dbReference type="InterPro" id="IPR029016">
    <property type="entry name" value="GAF-like_dom_sf"/>
</dbReference>
<dbReference type="InterPro" id="IPR013655">
    <property type="entry name" value="PAS_fold_3"/>
</dbReference>
<sequence>MSLFSLLALINFLVVQYSIHQQQQESQRIEVAQQNSLLSQRIGGLVQRLLQGQPVQQEFRYTVEQHHHLLETLKTGGVPGKGEGPFLPATPAHLLPIWMKAKADWDNYQQQIEIVLDTSRWVDTNPQIDLLDSTGVLVSSLQHGRVPNPHWQQAGNYLLNNASNIQANNEALVQHYRKYRQVRHYRFQALLWMGLLGQAALIGFAFYLIRKVILPPLAELQQLSQRLAQGDLSAPFEYEGQDELGQSAQNFNVMIQQLNHAITFTQDIGQGTFTTDFQKVSPQDTLGQALIEMSDQLSQMAQQEQVRRWTSEGLTHMSELLRNHQEDQEDLAHQVLASLIKYVEANQGALFIVNDNQPEEPYLELLSMYAWGRKKYVQKQIRPGEDVLGQAWLEQEMVYLKEIPEDYVEIRSGIGKANPRSLLILPLTLNEEVFGMLELASLKDFETYQRDFLGKVAENIASVFSSMKVNQRTRTLLNQTRQQAEEMKSQEEEMRQNLEEMQATQEEMQRKGSEIESRMNAIDESGMASIEFDLAGHIKLANANFLALMGYGWNEIRGQHHQMFVSEAYAHSEEYRQFWHNLKSGIPQMGEYERWGKGGKRVFIQGSYSILRDHQGHATGIIKLAADITSAKLAQEELQAQAEELQAQEEEMRQNLEEMQTIQEEMHRKSSEVEHRLTAIDESGIASIEFDLGGIIVSANTNFLSMMGYQREEVIGKHHQIFVGEEYARSVEYHQFWHNLKSGIPQMGEYERWGKGGKRVFIQGSYSILRDPHNNPTGVVKLAADITAAKLAQEELKKQTEALQAQEAAMRQNVEELSTTQEEMQQVMSEVQRQRLFLSNLINASSERIFVIDTHYCLMDFNTAFMSSAAQGGMQVAKGTKIFHVLPKAEHPHYQELYDRVFQGEAFEKTEPMAEGNVYHRSSYRPLRDKGGNIHACAVFTQELTGSIPVTPSNKLST</sequence>
<dbReference type="SMART" id="SM00091">
    <property type="entry name" value="PAS"/>
    <property type="match status" value="3"/>
</dbReference>
<dbReference type="PROSITE" id="PS50113">
    <property type="entry name" value="PAC"/>
    <property type="match status" value="2"/>
</dbReference>
<evidence type="ECO:0000313" key="6">
    <source>
        <dbReference type="EMBL" id="WKN34446.1"/>
    </source>
</evidence>
<dbReference type="GO" id="GO:0007165">
    <property type="term" value="P:signal transduction"/>
    <property type="evidence" value="ECO:0007669"/>
    <property type="project" value="InterPro"/>
</dbReference>
<reference evidence="6" key="2">
    <citation type="journal article" date="2024" name="Antonie Van Leeuwenhoek">
        <title>Roseihalotalea indica gen. nov., sp. nov., a halophilic Bacteroidetes from mesopelagic Southwest Indian Ocean with higher carbohydrate metabolic potential.</title>
        <authorList>
            <person name="Chen B."/>
            <person name="Zhang M."/>
            <person name="Lin D."/>
            <person name="Ye J."/>
            <person name="Tang K."/>
        </authorList>
    </citation>
    <scope>NUCLEOTIDE SEQUENCE</scope>
    <source>
        <strain evidence="6">TK19036</strain>
    </source>
</reference>
<feature type="domain" description="HAMP" evidence="5">
    <location>
        <begin position="211"/>
        <end position="263"/>
    </location>
</feature>
<dbReference type="SUPFAM" id="SSF55785">
    <property type="entry name" value="PYP-like sensor domain (PAS domain)"/>
    <property type="match status" value="3"/>
</dbReference>
<feature type="coiled-coil region" evidence="1">
    <location>
        <begin position="786"/>
        <end position="834"/>
    </location>
</feature>
<name>A0AA49GIT2_9BACT</name>
<feature type="coiled-coil region" evidence="1">
    <location>
        <begin position="628"/>
        <end position="669"/>
    </location>
</feature>
<dbReference type="SMART" id="SM00086">
    <property type="entry name" value="PAC"/>
    <property type="match status" value="2"/>
</dbReference>
<dbReference type="NCBIfam" id="TIGR00229">
    <property type="entry name" value="sensory_box"/>
    <property type="match status" value="2"/>
</dbReference>
<gene>
    <name evidence="6" type="ORF">K4G66_18885</name>
</gene>
<dbReference type="InterPro" id="IPR000014">
    <property type="entry name" value="PAS"/>
</dbReference>
<dbReference type="Pfam" id="PF13185">
    <property type="entry name" value="GAF_2"/>
    <property type="match status" value="1"/>
</dbReference>
<feature type="domain" description="PAS" evidence="3">
    <location>
        <begin position="691"/>
        <end position="717"/>
    </location>
</feature>
<dbReference type="Pfam" id="PF08447">
    <property type="entry name" value="PAS_3"/>
    <property type="match status" value="2"/>
</dbReference>
<dbReference type="InterPro" id="IPR001610">
    <property type="entry name" value="PAC"/>
</dbReference>
<evidence type="ECO:0000259" key="5">
    <source>
        <dbReference type="PROSITE" id="PS50885"/>
    </source>
</evidence>
<dbReference type="InterPro" id="IPR050903">
    <property type="entry name" value="Bact_Chemotaxis_MeTrfase"/>
</dbReference>
<dbReference type="SUPFAM" id="SSF55781">
    <property type="entry name" value="GAF domain-like"/>
    <property type="match status" value="1"/>
</dbReference>